<proteinExistence type="predicted"/>
<accession>A0ACB9ZJ21</accession>
<protein>
    <submittedName>
        <fullName evidence="1">Uncharacterized protein</fullName>
    </submittedName>
</protein>
<organism evidence="1 2">
    <name type="scientific">Catharanthus roseus</name>
    <name type="common">Madagascar periwinkle</name>
    <name type="synonym">Vinca rosea</name>
    <dbReference type="NCBI Taxonomy" id="4058"/>
    <lineage>
        <taxon>Eukaryota</taxon>
        <taxon>Viridiplantae</taxon>
        <taxon>Streptophyta</taxon>
        <taxon>Embryophyta</taxon>
        <taxon>Tracheophyta</taxon>
        <taxon>Spermatophyta</taxon>
        <taxon>Magnoliopsida</taxon>
        <taxon>eudicotyledons</taxon>
        <taxon>Gunneridae</taxon>
        <taxon>Pentapetalae</taxon>
        <taxon>asterids</taxon>
        <taxon>lamiids</taxon>
        <taxon>Gentianales</taxon>
        <taxon>Apocynaceae</taxon>
        <taxon>Rauvolfioideae</taxon>
        <taxon>Vinceae</taxon>
        <taxon>Catharanthinae</taxon>
        <taxon>Catharanthus</taxon>
    </lineage>
</organism>
<gene>
    <name evidence="1" type="ORF">M9H77_33528</name>
</gene>
<comment type="caution">
    <text evidence="1">The sequence shown here is derived from an EMBL/GenBank/DDBJ whole genome shotgun (WGS) entry which is preliminary data.</text>
</comment>
<reference evidence="2" key="1">
    <citation type="journal article" date="2023" name="Nat. Plants">
        <title>Single-cell RNA sequencing provides a high-resolution roadmap for understanding the multicellular compartmentation of specialized metabolism.</title>
        <authorList>
            <person name="Sun S."/>
            <person name="Shen X."/>
            <person name="Li Y."/>
            <person name="Li Y."/>
            <person name="Wang S."/>
            <person name="Li R."/>
            <person name="Zhang H."/>
            <person name="Shen G."/>
            <person name="Guo B."/>
            <person name="Wei J."/>
            <person name="Xu J."/>
            <person name="St-Pierre B."/>
            <person name="Chen S."/>
            <person name="Sun C."/>
        </authorList>
    </citation>
    <scope>NUCLEOTIDE SEQUENCE [LARGE SCALE GENOMIC DNA]</scope>
</reference>
<evidence type="ECO:0000313" key="2">
    <source>
        <dbReference type="Proteomes" id="UP001060085"/>
    </source>
</evidence>
<sequence>MLLQPSTSKLPLNSHVYSNHHGSLSSNLSYSISFPYGLSDSTILKPISNHKNPVFTCSISQVHSYGTMDYERRPELKWNAVYKRISMMEDPEKGSASVLNQWENEGKRLSKWEICRIVKELRKFRRFKLALEVYEWMNNREERFRLTSSDTAIHLDLIAKVRGIESAEEYFLKLPDSLKDKRIYGALLNAYVHSRMAEKAESLMEKMRTRGYAIHALPFNVIMTLYMNLKQFDKVESVVSEMTEKKIRLDLYSYNIWLSCRGSQGSAEKMEQVLEQMKLDTSINPNWTTYSTLATLYIRLGQLEKAEECLKQIEGRITGRDRIPYHYLISLYGSVGKKEEVLRVWDVYKSTFPTIPNLGYHALISSLIRLNDIEVAEKIYEEWISVKSRYDPRIGNLLLGWYVRQGSDKAAAFYDKMIEHGGKPNSTTWEILAESRIRERRIPEALSYLKDAFSTDGSKSWKPKPTNVTNILEICEEEGDVASKEALLGMLRQVGCLDNENYASGGGETPTAKDRTEDDNNDSADMLLNQLQGSL</sequence>
<evidence type="ECO:0000313" key="1">
    <source>
        <dbReference type="EMBL" id="KAI5647523.1"/>
    </source>
</evidence>
<keyword evidence="2" id="KW-1185">Reference proteome</keyword>
<name>A0ACB9ZJ21_CATRO</name>
<dbReference type="EMBL" id="CM044708">
    <property type="protein sequence ID" value="KAI5647523.1"/>
    <property type="molecule type" value="Genomic_DNA"/>
</dbReference>
<dbReference type="Proteomes" id="UP001060085">
    <property type="component" value="Linkage Group LG08"/>
</dbReference>